<dbReference type="GO" id="GO:0016829">
    <property type="term" value="F:lyase activity"/>
    <property type="evidence" value="ECO:0007669"/>
    <property type="project" value="UniProtKB-KW"/>
</dbReference>
<keyword evidence="2" id="KW-0456">Lyase</keyword>
<evidence type="ECO:0000313" key="3">
    <source>
        <dbReference type="Proteomes" id="UP000250235"/>
    </source>
</evidence>
<evidence type="ECO:0000313" key="2">
    <source>
        <dbReference type="EMBL" id="KZV36916.1"/>
    </source>
</evidence>
<proteinExistence type="predicted"/>
<gene>
    <name evidence="2" type="ORF">F511_26229</name>
</gene>
<feature type="compositionally biased region" description="Polar residues" evidence="1">
    <location>
        <begin position="10"/>
        <end position="22"/>
    </location>
</feature>
<sequence length="253" mass="29261">MQMLCMRSRLQPNTESQRIPRTAQQLESEQKAVATMCVSIWELPTRLSTRHQGDEGRELPARLYKHPGTLNSASIRHDDKRSETTWNRCMYAVQQDATDNKTMYTASQNSNHKHISMPNLNAVTSSHPYLKSSELQFIRHDDKRSETTWNRCMYAVQQDATDNKTMYTASQNSNHKHISMPNLNAVTSSHPYLKSSELQLPQTGLQKEDVFAHLTSFKKTFKSNIKRSVLVRGVKRYHSYSKSELSTIDNRRR</sequence>
<dbReference type="EMBL" id="KV003185">
    <property type="protein sequence ID" value="KZV36916.1"/>
    <property type="molecule type" value="Genomic_DNA"/>
</dbReference>
<keyword evidence="3" id="KW-1185">Reference proteome</keyword>
<accession>A0A2Z7BRN2</accession>
<reference evidence="2 3" key="1">
    <citation type="journal article" date="2015" name="Proc. Natl. Acad. Sci. U.S.A.">
        <title>The resurrection genome of Boea hygrometrica: A blueprint for survival of dehydration.</title>
        <authorList>
            <person name="Xiao L."/>
            <person name="Yang G."/>
            <person name="Zhang L."/>
            <person name="Yang X."/>
            <person name="Zhao S."/>
            <person name="Ji Z."/>
            <person name="Zhou Q."/>
            <person name="Hu M."/>
            <person name="Wang Y."/>
            <person name="Chen M."/>
            <person name="Xu Y."/>
            <person name="Jin H."/>
            <person name="Xiao X."/>
            <person name="Hu G."/>
            <person name="Bao F."/>
            <person name="Hu Y."/>
            <person name="Wan P."/>
            <person name="Li L."/>
            <person name="Deng X."/>
            <person name="Kuang T."/>
            <person name="Xiang C."/>
            <person name="Zhu J.K."/>
            <person name="Oliver M.J."/>
            <person name="He Y."/>
        </authorList>
    </citation>
    <scope>NUCLEOTIDE SEQUENCE [LARGE SCALE GENOMIC DNA]</scope>
    <source>
        <strain evidence="3">cv. XS01</strain>
    </source>
</reference>
<evidence type="ECO:0000256" key="1">
    <source>
        <dbReference type="SAM" id="MobiDB-lite"/>
    </source>
</evidence>
<feature type="region of interest" description="Disordered" evidence="1">
    <location>
        <begin position="1"/>
        <end position="22"/>
    </location>
</feature>
<dbReference type="AlphaFoldDB" id="A0A2Z7BRN2"/>
<name>A0A2Z7BRN2_9LAMI</name>
<organism evidence="2 3">
    <name type="scientific">Dorcoceras hygrometricum</name>
    <dbReference type="NCBI Taxonomy" id="472368"/>
    <lineage>
        <taxon>Eukaryota</taxon>
        <taxon>Viridiplantae</taxon>
        <taxon>Streptophyta</taxon>
        <taxon>Embryophyta</taxon>
        <taxon>Tracheophyta</taxon>
        <taxon>Spermatophyta</taxon>
        <taxon>Magnoliopsida</taxon>
        <taxon>eudicotyledons</taxon>
        <taxon>Gunneridae</taxon>
        <taxon>Pentapetalae</taxon>
        <taxon>asterids</taxon>
        <taxon>lamiids</taxon>
        <taxon>Lamiales</taxon>
        <taxon>Gesneriaceae</taxon>
        <taxon>Didymocarpoideae</taxon>
        <taxon>Trichosporeae</taxon>
        <taxon>Loxocarpinae</taxon>
        <taxon>Dorcoceras</taxon>
    </lineage>
</organism>
<protein>
    <submittedName>
        <fullName evidence="2">Deoxyribodipyrimidine photo-lyase isoform 1</fullName>
    </submittedName>
</protein>
<dbReference type="Proteomes" id="UP000250235">
    <property type="component" value="Unassembled WGS sequence"/>
</dbReference>